<keyword evidence="1" id="KW-1133">Transmembrane helix</keyword>
<accession>A0A498H117</accession>
<evidence type="ECO:0000313" key="3">
    <source>
        <dbReference type="Proteomes" id="UP000290932"/>
    </source>
</evidence>
<comment type="caution">
    <text evidence="2">The sequence shown here is derived from an EMBL/GenBank/DDBJ whole genome shotgun (WGS) entry which is preliminary data.</text>
</comment>
<dbReference type="AlphaFoldDB" id="A0A498H117"/>
<keyword evidence="1" id="KW-0472">Membrane</keyword>
<feature type="transmembrane region" description="Helical" evidence="1">
    <location>
        <begin position="102"/>
        <end position="119"/>
    </location>
</feature>
<feature type="transmembrane region" description="Helical" evidence="1">
    <location>
        <begin position="77"/>
        <end position="96"/>
    </location>
</feature>
<dbReference type="EMBL" id="LHQS01000001">
    <property type="protein sequence ID" value="RXE56639.1"/>
    <property type="molecule type" value="Genomic_DNA"/>
</dbReference>
<organism evidence="2 3">
    <name type="scientific">Methanoculleus taiwanensis</name>
    <dbReference type="NCBI Taxonomy" id="1550565"/>
    <lineage>
        <taxon>Archaea</taxon>
        <taxon>Methanobacteriati</taxon>
        <taxon>Methanobacteriota</taxon>
        <taxon>Stenosarchaea group</taxon>
        <taxon>Methanomicrobia</taxon>
        <taxon>Methanomicrobiales</taxon>
        <taxon>Methanomicrobiaceae</taxon>
        <taxon>Methanoculleus</taxon>
    </lineage>
</organism>
<evidence type="ECO:0000256" key="1">
    <source>
        <dbReference type="SAM" id="Phobius"/>
    </source>
</evidence>
<proteinExistence type="predicted"/>
<dbReference type="Proteomes" id="UP000290932">
    <property type="component" value="Unassembled WGS sequence"/>
</dbReference>
<protein>
    <submittedName>
        <fullName evidence="2">Uncharacterized protein</fullName>
    </submittedName>
</protein>
<name>A0A498H117_9EURY</name>
<sequence>MRSACSFIIVAVRYSPGKQAGFLFRESYFCAFFHATVETGILQQFMFIRTSRERARAPELYTVTTNPNYVERPDRNLGYLGFVGFIGIFGIIAFTITGDAAYLGLMGFFAFFYWFTYLFKDRE</sequence>
<keyword evidence="3" id="KW-1185">Reference proteome</keyword>
<evidence type="ECO:0000313" key="2">
    <source>
        <dbReference type="EMBL" id="RXE56639.1"/>
    </source>
</evidence>
<gene>
    <name evidence="2" type="ORF">ABH15_00150</name>
</gene>
<reference evidence="2 3" key="1">
    <citation type="journal article" date="2015" name="Int. J. Syst. Evol. Microbiol.">
        <title>Methanoculleus taiwanensis sp. nov., a methanogen isolated from deep marine sediment at the deformation front area near Taiwan.</title>
        <authorList>
            <person name="Weng C.Y."/>
            <person name="Chen S.C."/>
            <person name="Lai M.C."/>
            <person name="Wu S.Y."/>
            <person name="Lin S."/>
            <person name="Yang T.F."/>
            <person name="Chen P.C."/>
        </authorList>
    </citation>
    <scope>NUCLEOTIDE SEQUENCE [LARGE SCALE GENOMIC DNA]</scope>
    <source>
        <strain evidence="2 3">CYW4</strain>
    </source>
</reference>
<keyword evidence="1" id="KW-0812">Transmembrane</keyword>